<reference evidence="1" key="1">
    <citation type="journal article" date="2020" name="Cell">
        <title>Large-Scale Comparative Analyses of Tick Genomes Elucidate Their Genetic Diversity and Vector Capacities.</title>
        <authorList>
            <consortium name="Tick Genome and Microbiome Consortium (TIGMIC)"/>
            <person name="Jia N."/>
            <person name="Wang J."/>
            <person name="Shi W."/>
            <person name="Du L."/>
            <person name="Sun Y."/>
            <person name="Zhan W."/>
            <person name="Jiang J.F."/>
            <person name="Wang Q."/>
            <person name="Zhang B."/>
            <person name="Ji P."/>
            <person name="Bell-Sakyi L."/>
            <person name="Cui X.M."/>
            <person name="Yuan T.T."/>
            <person name="Jiang B.G."/>
            <person name="Yang W.F."/>
            <person name="Lam T.T."/>
            <person name="Chang Q.C."/>
            <person name="Ding S.J."/>
            <person name="Wang X.J."/>
            <person name="Zhu J.G."/>
            <person name="Ruan X.D."/>
            <person name="Zhao L."/>
            <person name="Wei J.T."/>
            <person name="Ye R.Z."/>
            <person name="Que T.C."/>
            <person name="Du C.H."/>
            <person name="Zhou Y.H."/>
            <person name="Cheng J.X."/>
            <person name="Dai P.F."/>
            <person name="Guo W.B."/>
            <person name="Han X.H."/>
            <person name="Huang E.J."/>
            <person name="Li L.F."/>
            <person name="Wei W."/>
            <person name="Gao Y.C."/>
            <person name="Liu J.Z."/>
            <person name="Shao H.Z."/>
            <person name="Wang X."/>
            <person name="Wang C.C."/>
            <person name="Yang T.C."/>
            <person name="Huo Q.B."/>
            <person name="Li W."/>
            <person name="Chen H.Y."/>
            <person name="Chen S.E."/>
            <person name="Zhou L.G."/>
            <person name="Ni X.B."/>
            <person name="Tian J.H."/>
            <person name="Sheng Y."/>
            <person name="Liu T."/>
            <person name="Pan Y.S."/>
            <person name="Xia L.Y."/>
            <person name="Li J."/>
            <person name="Zhao F."/>
            <person name="Cao W.C."/>
        </authorList>
    </citation>
    <scope>NUCLEOTIDE SEQUENCE</scope>
    <source>
        <strain evidence="1">Rsan-2018</strain>
    </source>
</reference>
<keyword evidence="2" id="KW-1185">Reference proteome</keyword>
<name>A0A9D4QFC6_RHISA</name>
<accession>A0A9D4QFC6</accession>
<organism evidence="1 2">
    <name type="scientific">Rhipicephalus sanguineus</name>
    <name type="common">Brown dog tick</name>
    <name type="synonym">Ixodes sanguineus</name>
    <dbReference type="NCBI Taxonomy" id="34632"/>
    <lineage>
        <taxon>Eukaryota</taxon>
        <taxon>Metazoa</taxon>
        <taxon>Ecdysozoa</taxon>
        <taxon>Arthropoda</taxon>
        <taxon>Chelicerata</taxon>
        <taxon>Arachnida</taxon>
        <taxon>Acari</taxon>
        <taxon>Parasitiformes</taxon>
        <taxon>Ixodida</taxon>
        <taxon>Ixodoidea</taxon>
        <taxon>Ixodidae</taxon>
        <taxon>Rhipicephalinae</taxon>
        <taxon>Rhipicephalus</taxon>
        <taxon>Rhipicephalus</taxon>
    </lineage>
</organism>
<dbReference type="Proteomes" id="UP000821837">
    <property type="component" value="Chromosome 1"/>
</dbReference>
<sequence>MRASGQAPATISKRIKVLSTRLATLLPREALAADGVPHLLRIAAVPMAADENAELLTDEVEAEEASAGSVKEVKVAATKSPKLQGQTTAGAAGVTGTPARPLCKDSAADVRKTLRPKKKRLRSRLKNQLTEKLWTYAHTGGVVRVVNRRHENRRNERQGTIAKVCGNAPVVSTANSHYPAAQETGVNGT</sequence>
<dbReference type="AlphaFoldDB" id="A0A9D4QFC6"/>
<comment type="caution">
    <text evidence="1">The sequence shown here is derived from an EMBL/GenBank/DDBJ whole genome shotgun (WGS) entry which is preliminary data.</text>
</comment>
<evidence type="ECO:0000313" key="2">
    <source>
        <dbReference type="Proteomes" id="UP000821837"/>
    </source>
</evidence>
<gene>
    <name evidence="1" type="ORF">HPB52_001098</name>
</gene>
<proteinExistence type="predicted"/>
<dbReference type="EMBL" id="JABSTV010001245">
    <property type="protein sequence ID" value="KAH7981788.1"/>
    <property type="molecule type" value="Genomic_DNA"/>
</dbReference>
<reference evidence="1" key="2">
    <citation type="submission" date="2021-09" db="EMBL/GenBank/DDBJ databases">
        <authorList>
            <person name="Jia N."/>
            <person name="Wang J."/>
            <person name="Shi W."/>
            <person name="Du L."/>
            <person name="Sun Y."/>
            <person name="Zhan W."/>
            <person name="Jiang J."/>
            <person name="Wang Q."/>
            <person name="Zhang B."/>
            <person name="Ji P."/>
            <person name="Sakyi L.B."/>
            <person name="Cui X."/>
            <person name="Yuan T."/>
            <person name="Jiang B."/>
            <person name="Yang W."/>
            <person name="Lam T.T.-Y."/>
            <person name="Chang Q."/>
            <person name="Ding S."/>
            <person name="Wang X."/>
            <person name="Zhu J."/>
            <person name="Ruan X."/>
            <person name="Zhao L."/>
            <person name="Wei J."/>
            <person name="Que T."/>
            <person name="Du C."/>
            <person name="Cheng J."/>
            <person name="Dai P."/>
            <person name="Han X."/>
            <person name="Huang E."/>
            <person name="Gao Y."/>
            <person name="Liu J."/>
            <person name="Shao H."/>
            <person name="Ye R."/>
            <person name="Li L."/>
            <person name="Wei W."/>
            <person name="Wang X."/>
            <person name="Wang C."/>
            <person name="Huo Q."/>
            <person name="Li W."/>
            <person name="Guo W."/>
            <person name="Chen H."/>
            <person name="Chen S."/>
            <person name="Zhou L."/>
            <person name="Zhou L."/>
            <person name="Ni X."/>
            <person name="Tian J."/>
            <person name="Zhou Y."/>
            <person name="Sheng Y."/>
            <person name="Liu T."/>
            <person name="Pan Y."/>
            <person name="Xia L."/>
            <person name="Li J."/>
            <person name="Zhao F."/>
            <person name="Cao W."/>
        </authorList>
    </citation>
    <scope>NUCLEOTIDE SEQUENCE</scope>
    <source>
        <strain evidence="1">Rsan-2018</strain>
        <tissue evidence="1">Larvae</tissue>
    </source>
</reference>
<evidence type="ECO:0000313" key="1">
    <source>
        <dbReference type="EMBL" id="KAH7981788.1"/>
    </source>
</evidence>
<protein>
    <submittedName>
        <fullName evidence="1">Uncharacterized protein</fullName>
    </submittedName>
</protein>